<dbReference type="GeneID" id="42982460"/>
<sequence>MYKTILVPTDGSPNANHAVEEAIQLAKVFGSTLYIVSIVNDMQYVPYGYGLTVSGNLLDNLKSRATELLEVAEQSAKEQNVNVKTVVKYGVPKNLIAEDLPKEYKADLIVIGKSGIDALSRLILGSTTAYVVRHATTPLLVVTDHEEK</sequence>
<dbReference type="Gene3D" id="3.40.50.620">
    <property type="entry name" value="HUPs"/>
    <property type="match status" value="1"/>
</dbReference>
<gene>
    <name evidence="2" type="ORF">AYR53_09345</name>
</gene>
<dbReference type="CDD" id="cd00293">
    <property type="entry name" value="USP-like"/>
    <property type="match status" value="1"/>
</dbReference>
<dbReference type="SUPFAM" id="SSF52402">
    <property type="entry name" value="Adenine nucleotide alpha hydrolases-like"/>
    <property type="match status" value="1"/>
</dbReference>
<accession>A0A192H402</accession>
<dbReference type="STRING" id="375175.AYR53_09345"/>
<dbReference type="KEGG" id="lbt:AYR52_04060"/>
<dbReference type="AlphaFoldDB" id="A0A192H402"/>
<dbReference type="OrthoDB" id="9777884at2"/>
<dbReference type="InterPro" id="IPR006015">
    <property type="entry name" value="Universal_stress_UspA"/>
</dbReference>
<organism evidence="2 3">
    <name type="scientific">Loigolactobacillus backii</name>
    <dbReference type="NCBI Taxonomy" id="375175"/>
    <lineage>
        <taxon>Bacteria</taxon>
        <taxon>Bacillati</taxon>
        <taxon>Bacillota</taxon>
        <taxon>Bacilli</taxon>
        <taxon>Lactobacillales</taxon>
        <taxon>Lactobacillaceae</taxon>
        <taxon>Loigolactobacillus</taxon>
    </lineage>
</organism>
<dbReference type="Proteomes" id="UP000078582">
    <property type="component" value="Chromosome"/>
</dbReference>
<dbReference type="InterPro" id="IPR014729">
    <property type="entry name" value="Rossmann-like_a/b/a_fold"/>
</dbReference>
<reference evidence="2 3" key="1">
    <citation type="submission" date="2016-03" db="EMBL/GenBank/DDBJ databases">
        <title>Pediococcus and Lactobacillus from brewery environment - whole genome sequencing and assembly.</title>
        <authorList>
            <person name="Behr J."/>
            <person name="Geissler A.J."/>
            <person name="Vogel R.F."/>
        </authorList>
    </citation>
    <scope>NUCLEOTIDE SEQUENCE [LARGE SCALE GENOMIC DNA]</scope>
    <source>
        <strain evidence="2 3">TMW 1.1989</strain>
    </source>
</reference>
<dbReference type="Pfam" id="PF00582">
    <property type="entry name" value="Usp"/>
    <property type="match status" value="1"/>
</dbReference>
<dbReference type="PANTHER" id="PTHR46268">
    <property type="entry name" value="STRESS RESPONSE PROTEIN NHAX"/>
    <property type="match status" value="1"/>
</dbReference>
<dbReference type="PRINTS" id="PR01438">
    <property type="entry name" value="UNVRSLSTRESS"/>
</dbReference>
<evidence type="ECO:0000313" key="2">
    <source>
        <dbReference type="EMBL" id="ANK62947.1"/>
    </source>
</evidence>
<dbReference type="EMBL" id="CP014873">
    <property type="protein sequence ID" value="ANK62947.1"/>
    <property type="molecule type" value="Genomic_DNA"/>
</dbReference>
<dbReference type="PANTHER" id="PTHR46268:SF6">
    <property type="entry name" value="UNIVERSAL STRESS PROTEIN UP12"/>
    <property type="match status" value="1"/>
</dbReference>
<comment type="similarity">
    <text evidence="1">Belongs to the universal stress protein A family.</text>
</comment>
<name>A0A192H402_9LACO</name>
<evidence type="ECO:0000313" key="3">
    <source>
        <dbReference type="Proteomes" id="UP000078582"/>
    </source>
</evidence>
<proteinExistence type="inferred from homology"/>
<protein>
    <submittedName>
        <fullName evidence="2">Uncharacterized protein</fullName>
    </submittedName>
</protein>
<dbReference type="RefSeq" id="WP_068224197.1">
    <property type="nucleotide sequence ID" value="NZ_CP014623.1"/>
</dbReference>
<keyword evidence="3" id="KW-1185">Reference proteome</keyword>
<dbReference type="InterPro" id="IPR006016">
    <property type="entry name" value="UspA"/>
</dbReference>
<evidence type="ECO:0000256" key="1">
    <source>
        <dbReference type="ARBA" id="ARBA00008791"/>
    </source>
</evidence>